<dbReference type="Proteomes" id="UP001445472">
    <property type="component" value="Unassembled WGS sequence"/>
</dbReference>
<dbReference type="Pfam" id="PF05719">
    <property type="entry name" value="GPP34"/>
    <property type="match status" value="1"/>
</dbReference>
<keyword evidence="3" id="KW-0446">Lipid-binding</keyword>
<evidence type="ECO:0000256" key="3">
    <source>
        <dbReference type="ARBA" id="ARBA00023121"/>
    </source>
</evidence>
<dbReference type="RefSeq" id="WP_100108686.1">
    <property type="nucleotide sequence ID" value="NZ_JBEPBX010000005.1"/>
</dbReference>
<dbReference type="InterPro" id="IPR038261">
    <property type="entry name" value="GPP34-like_sf"/>
</dbReference>
<dbReference type="EMBL" id="JBEPBX010000005">
    <property type="protein sequence ID" value="MER6613195.1"/>
    <property type="molecule type" value="Genomic_DNA"/>
</dbReference>
<proteinExistence type="predicted"/>
<keyword evidence="2" id="KW-0333">Golgi apparatus</keyword>
<dbReference type="InterPro" id="IPR008628">
    <property type="entry name" value="GPP34-like"/>
</dbReference>
<evidence type="ECO:0000313" key="5">
    <source>
        <dbReference type="EMBL" id="MER6613195.1"/>
    </source>
</evidence>
<reference evidence="5 6" key="1">
    <citation type="submission" date="2024-06" db="EMBL/GenBank/DDBJ databases">
        <title>The Natural Products Discovery Center: Release of the First 8490 Sequenced Strains for Exploring Actinobacteria Biosynthetic Diversity.</title>
        <authorList>
            <person name="Kalkreuter E."/>
            <person name="Kautsar S.A."/>
            <person name="Yang D."/>
            <person name="Bader C.D."/>
            <person name="Teijaro C.N."/>
            <person name="Fluegel L."/>
            <person name="Davis C.M."/>
            <person name="Simpson J.R."/>
            <person name="Lauterbach L."/>
            <person name="Steele A.D."/>
            <person name="Gui C."/>
            <person name="Meng S."/>
            <person name="Li G."/>
            <person name="Viehrig K."/>
            <person name="Ye F."/>
            <person name="Su P."/>
            <person name="Kiefer A.F."/>
            <person name="Nichols A."/>
            <person name="Cepeda A.J."/>
            <person name="Yan W."/>
            <person name="Fan B."/>
            <person name="Jiang Y."/>
            <person name="Adhikari A."/>
            <person name="Zheng C.-J."/>
            <person name="Schuster L."/>
            <person name="Cowan T.M."/>
            <person name="Smanski M.J."/>
            <person name="Chevrette M.G."/>
            <person name="De Carvalho L.P.S."/>
            <person name="Shen B."/>
        </authorList>
    </citation>
    <scope>NUCLEOTIDE SEQUENCE [LARGE SCALE GENOMIC DNA]</scope>
    <source>
        <strain evidence="5 6">NPDC000837</strain>
    </source>
</reference>
<comment type="caution">
    <text evidence="5">The sequence shown here is derived from an EMBL/GenBank/DDBJ whole genome shotgun (WGS) entry which is preliminary data.</text>
</comment>
<evidence type="ECO:0000313" key="6">
    <source>
        <dbReference type="Proteomes" id="UP001445472"/>
    </source>
</evidence>
<dbReference type="Gene3D" id="1.10.3630.10">
    <property type="entry name" value="yeast vps74-n-term truncation variant domain like"/>
    <property type="match status" value="1"/>
</dbReference>
<organism evidence="5 6">
    <name type="scientific">Streptomyces xantholiticus</name>
    <dbReference type="NCBI Taxonomy" id="68285"/>
    <lineage>
        <taxon>Bacteria</taxon>
        <taxon>Bacillati</taxon>
        <taxon>Actinomycetota</taxon>
        <taxon>Actinomycetes</taxon>
        <taxon>Kitasatosporales</taxon>
        <taxon>Streptomycetaceae</taxon>
        <taxon>Streptomyces</taxon>
    </lineage>
</organism>
<name>A0ABV1UQX4_9ACTN</name>
<keyword evidence="4" id="KW-0472">Membrane</keyword>
<evidence type="ECO:0000256" key="1">
    <source>
        <dbReference type="ARBA" id="ARBA00004255"/>
    </source>
</evidence>
<keyword evidence="6" id="KW-1185">Reference proteome</keyword>
<protein>
    <submittedName>
        <fullName evidence="5">GPP34 family phosphoprotein</fullName>
    </submittedName>
</protein>
<gene>
    <name evidence="5" type="ORF">ABT276_07400</name>
</gene>
<sequence>MAVTLGEEIMLLSLDDDSGAAKDRQSAGWAVAGGILLDLVMAGRVSVDDGRVRVTDQAPTGVALLDGRLEQLASWAGRRRRPPKVTEWLTKDHSKAVTATVESLRERGLVAEEQHKVLGLFPVKRYPEADGTAERELRERLAAVVLEGSDPDDRTAGLVALIHSAKLHRIAFPGVPRKKLSARMSAVSEGQWAGESLRKAIRDMQAAMVAVTVATAAAAAG</sequence>
<comment type="subcellular location">
    <subcellularLocation>
        <location evidence="1">Golgi apparatus membrane</location>
        <topology evidence="1">Peripheral membrane protein</topology>
        <orientation evidence="1">Cytoplasmic side</orientation>
    </subcellularLocation>
</comment>
<evidence type="ECO:0000256" key="4">
    <source>
        <dbReference type="ARBA" id="ARBA00023136"/>
    </source>
</evidence>
<accession>A0ABV1UQX4</accession>
<evidence type="ECO:0000256" key="2">
    <source>
        <dbReference type="ARBA" id="ARBA00023034"/>
    </source>
</evidence>